<dbReference type="Proteomes" id="UP000317982">
    <property type="component" value="Unassembled WGS sequence"/>
</dbReference>
<evidence type="ECO:0000313" key="2">
    <source>
        <dbReference type="EMBL" id="TQS44089.1"/>
    </source>
</evidence>
<protein>
    <submittedName>
        <fullName evidence="2">DUF3626 domain-containing protein</fullName>
    </submittedName>
</protein>
<gene>
    <name evidence="2" type="ORF">FL583_16730</name>
</gene>
<accession>A0A545AS01</accession>
<reference evidence="2 3" key="1">
    <citation type="submission" date="2019-07" db="EMBL/GenBank/DDBJ databases">
        <title>Cryptosporangium phraense sp. nov., isolated from plant litter.</title>
        <authorList>
            <person name="Suriyachadkun C."/>
        </authorList>
    </citation>
    <scope>NUCLEOTIDE SEQUENCE [LARGE SCALE GENOMIC DNA]</scope>
    <source>
        <strain evidence="2 3">A-T 5661</strain>
    </source>
</reference>
<organism evidence="2 3">
    <name type="scientific">Cryptosporangium phraense</name>
    <dbReference type="NCBI Taxonomy" id="2593070"/>
    <lineage>
        <taxon>Bacteria</taxon>
        <taxon>Bacillati</taxon>
        <taxon>Actinomycetota</taxon>
        <taxon>Actinomycetes</taxon>
        <taxon>Cryptosporangiales</taxon>
        <taxon>Cryptosporangiaceae</taxon>
        <taxon>Cryptosporangium</taxon>
    </lineage>
</organism>
<feature type="compositionally biased region" description="Gly residues" evidence="1">
    <location>
        <begin position="70"/>
        <end position="79"/>
    </location>
</feature>
<dbReference type="InParanoid" id="A0A545AS01"/>
<feature type="region of interest" description="Disordered" evidence="1">
    <location>
        <begin position="14"/>
        <end position="127"/>
    </location>
</feature>
<sequence>MRWSPVAILRFTRGRDYGRSGRPAGRGQVGDEVARPRGPLGLPHRAGRDRQRRGAPGGGRPQGRCDRGVGRGGGGGRGPAPGTVRGGRGRDRPPRGDRPPDDGLVAGERRSGRGHPPARRSRPARPVRVVEPYERALAYVRGLVDGPPVGDFDVTVHFHPDRPVGELLLLRHLVEDGVYRSQFETGTSNGGLTAHPGGDRWQWEHRMFAGAYDDAPPSHRPLYGALNVRRYPVGGAVRFGSAHLRLRPAVLARTTFCYPDSVLEPTDFGTAEHLPLVALAEADGADGADVLDDYIEAHVHGGLSLSDDVEAVVLDPSYRTTDVEDAAGELPCAVEWHAGFRLPVDELARHGDYRGEDVVAAGTALAEDGWLDPRIIGDAARAGRFDPQTVKRVWHCTARFGYAWPEA</sequence>
<proteinExistence type="predicted"/>
<dbReference type="AlphaFoldDB" id="A0A545AS01"/>
<dbReference type="InterPro" id="IPR022074">
    <property type="entry name" value="DUF3626"/>
</dbReference>
<feature type="compositionally biased region" description="Basic and acidic residues" evidence="1">
    <location>
        <begin position="88"/>
        <end position="111"/>
    </location>
</feature>
<dbReference type="OrthoDB" id="3770261at2"/>
<evidence type="ECO:0000313" key="3">
    <source>
        <dbReference type="Proteomes" id="UP000317982"/>
    </source>
</evidence>
<name>A0A545AS01_9ACTN</name>
<keyword evidence="3" id="KW-1185">Reference proteome</keyword>
<dbReference type="EMBL" id="VIRS01000010">
    <property type="protein sequence ID" value="TQS44089.1"/>
    <property type="molecule type" value="Genomic_DNA"/>
</dbReference>
<comment type="caution">
    <text evidence="2">The sequence shown here is derived from an EMBL/GenBank/DDBJ whole genome shotgun (WGS) entry which is preliminary data.</text>
</comment>
<evidence type="ECO:0000256" key="1">
    <source>
        <dbReference type="SAM" id="MobiDB-lite"/>
    </source>
</evidence>
<feature type="compositionally biased region" description="Basic residues" evidence="1">
    <location>
        <begin position="112"/>
        <end position="125"/>
    </location>
</feature>
<dbReference type="Pfam" id="PF12294">
    <property type="entry name" value="DUF3626"/>
    <property type="match status" value="2"/>
</dbReference>